<proteinExistence type="predicted"/>
<dbReference type="PANTHER" id="PTHR47515:SF1">
    <property type="entry name" value="BLR2054 PROTEIN"/>
    <property type="match status" value="1"/>
</dbReference>
<organism evidence="2 3">
    <name type="scientific">Maritimibacter dapengensis</name>
    <dbReference type="NCBI Taxonomy" id="2836868"/>
    <lineage>
        <taxon>Bacteria</taxon>
        <taxon>Pseudomonadati</taxon>
        <taxon>Pseudomonadota</taxon>
        <taxon>Alphaproteobacteria</taxon>
        <taxon>Rhodobacterales</taxon>
        <taxon>Roseobacteraceae</taxon>
        <taxon>Maritimibacter</taxon>
    </lineage>
</organism>
<name>A0ABS6T777_9RHOB</name>
<dbReference type="Pfam" id="PF13276">
    <property type="entry name" value="HTH_21"/>
    <property type="match status" value="1"/>
</dbReference>
<comment type="caution">
    <text evidence="2">The sequence shown here is derived from an EMBL/GenBank/DDBJ whole genome shotgun (WGS) entry which is preliminary data.</text>
</comment>
<evidence type="ECO:0000259" key="1">
    <source>
        <dbReference type="Pfam" id="PF13276"/>
    </source>
</evidence>
<keyword evidence="3" id="KW-1185">Reference proteome</keyword>
<evidence type="ECO:0000313" key="2">
    <source>
        <dbReference type="EMBL" id="MBV7381098.1"/>
    </source>
</evidence>
<evidence type="ECO:0000313" key="3">
    <source>
        <dbReference type="Proteomes" id="UP000756530"/>
    </source>
</evidence>
<accession>A0ABS6T777</accession>
<gene>
    <name evidence="2" type="ORF">KJP28_19440</name>
</gene>
<sequence>MSERRASRTLGQHRSTQRKIPLGRVDEARLADGISELSDKYGRYGYCMVTGLLNNASWHVNHKRVERI</sequence>
<reference evidence="2 3" key="1">
    <citation type="submission" date="2021-05" db="EMBL/GenBank/DDBJ databases">
        <title>Culturable bacteria isolated from Daya Bay.</title>
        <authorList>
            <person name="Zheng W."/>
            <person name="Yu S."/>
            <person name="Huang Y."/>
        </authorList>
    </citation>
    <scope>NUCLEOTIDE SEQUENCE [LARGE SCALE GENOMIC DNA]</scope>
    <source>
        <strain evidence="2 3">DP4N28-5</strain>
    </source>
</reference>
<feature type="domain" description="HTH-like" evidence="1">
    <location>
        <begin position="28"/>
        <end position="68"/>
    </location>
</feature>
<dbReference type="EMBL" id="JAHUZE010000009">
    <property type="protein sequence ID" value="MBV7381098.1"/>
    <property type="molecule type" value="Genomic_DNA"/>
</dbReference>
<dbReference type="PANTHER" id="PTHR47515">
    <property type="entry name" value="LOW CALCIUM RESPONSE LOCUS PROTEIN T"/>
    <property type="match status" value="1"/>
</dbReference>
<dbReference type="Proteomes" id="UP000756530">
    <property type="component" value="Unassembled WGS sequence"/>
</dbReference>
<protein>
    <submittedName>
        <fullName evidence="2">IS3 family transposase</fullName>
    </submittedName>
</protein>
<dbReference type="InterPro" id="IPR025948">
    <property type="entry name" value="HTH-like_dom"/>
</dbReference>